<accession>A0A846QL27</accession>
<gene>
    <name evidence="1" type="ORF">GGQ74_001527</name>
</gene>
<protein>
    <submittedName>
        <fullName evidence="1">Uncharacterized protein</fullName>
    </submittedName>
</protein>
<keyword evidence="2" id="KW-1185">Reference proteome</keyword>
<comment type="caution">
    <text evidence="1">The sequence shown here is derived from an EMBL/GenBank/DDBJ whole genome shotgun (WGS) entry which is preliminary data.</text>
</comment>
<evidence type="ECO:0000313" key="1">
    <source>
        <dbReference type="EMBL" id="NJB67887.1"/>
    </source>
</evidence>
<evidence type="ECO:0000313" key="2">
    <source>
        <dbReference type="Proteomes" id="UP000580856"/>
    </source>
</evidence>
<dbReference type="EMBL" id="JAATJA010000001">
    <property type="protein sequence ID" value="NJB67887.1"/>
    <property type="molecule type" value="Genomic_DNA"/>
</dbReference>
<organism evidence="1 2">
    <name type="scientific">Desulfobaculum xiamenense</name>
    <dbReference type="NCBI Taxonomy" id="995050"/>
    <lineage>
        <taxon>Bacteria</taxon>
        <taxon>Pseudomonadati</taxon>
        <taxon>Thermodesulfobacteriota</taxon>
        <taxon>Desulfovibrionia</taxon>
        <taxon>Desulfovibrionales</taxon>
        <taxon>Desulfovibrionaceae</taxon>
        <taxon>Desulfobaculum</taxon>
    </lineage>
</organism>
<name>A0A846QL27_9BACT</name>
<dbReference type="RefSeq" id="WP_167940903.1">
    <property type="nucleotide sequence ID" value="NZ_JAATJA010000001.1"/>
</dbReference>
<sequence length="75" mass="8232">MSERRISCDLRTDHDCEVSGLPAEAWAEAVFALPDEEIVVEINADQAPVISLSIGQHVAWKGTLEDLKTILLGEE</sequence>
<dbReference type="AlphaFoldDB" id="A0A846QL27"/>
<dbReference type="Proteomes" id="UP000580856">
    <property type="component" value="Unassembled WGS sequence"/>
</dbReference>
<proteinExistence type="predicted"/>
<reference evidence="1 2" key="1">
    <citation type="submission" date="2020-03" db="EMBL/GenBank/DDBJ databases">
        <title>Genomic Encyclopedia of Type Strains, Phase IV (KMG-IV): sequencing the most valuable type-strain genomes for metagenomic binning, comparative biology and taxonomic classification.</title>
        <authorList>
            <person name="Goeker M."/>
        </authorList>
    </citation>
    <scope>NUCLEOTIDE SEQUENCE [LARGE SCALE GENOMIC DNA]</scope>
    <source>
        <strain evidence="1 2">DSM 24233</strain>
    </source>
</reference>